<dbReference type="AlphaFoldDB" id="A0A2I1FX67"/>
<evidence type="ECO:0000313" key="1">
    <source>
        <dbReference type="EMBL" id="PKY38923.1"/>
    </source>
</evidence>
<dbReference type="Proteomes" id="UP000234323">
    <property type="component" value="Unassembled WGS sequence"/>
</dbReference>
<sequence>MIFFKQKYAEYAKVRKSTQSTQRQKKKLRCFPRCFKKKPPSFYHLLKPSSHTIPRNNKFLDPCSILYHRIYQTYHIFTPFNHKQQSKEENY</sequence>
<accession>A0A2I1FX67</accession>
<dbReference type="EMBL" id="LLXI01000045">
    <property type="protein sequence ID" value="PKY38923.1"/>
    <property type="molecule type" value="Genomic_DNA"/>
</dbReference>
<proteinExistence type="predicted"/>
<keyword evidence="2" id="KW-1185">Reference proteome</keyword>
<organism evidence="1 2">
    <name type="scientific">Rhizophagus irregularis</name>
    <dbReference type="NCBI Taxonomy" id="588596"/>
    <lineage>
        <taxon>Eukaryota</taxon>
        <taxon>Fungi</taxon>
        <taxon>Fungi incertae sedis</taxon>
        <taxon>Mucoromycota</taxon>
        <taxon>Glomeromycotina</taxon>
        <taxon>Glomeromycetes</taxon>
        <taxon>Glomerales</taxon>
        <taxon>Glomeraceae</taxon>
        <taxon>Rhizophagus</taxon>
    </lineage>
</organism>
<protein>
    <submittedName>
        <fullName evidence="1">Uncharacterized protein</fullName>
    </submittedName>
</protein>
<name>A0A2I1FX67_9GLOM</name>
<gene>
    <name evidence="1" type="ORF">RhiirA4_187423</name>
</gene>
<reference evidence="1 2" key="1">
    <citation type="submission" date="2015-10" db="EMBL/GenBank/DDBJ databases">
        <title>Genome analyses suggest a sexual origin of heterokaryosis in a supposedly ancient asexual fungus.</title>
        <authorList>
            <person name="Ropars J."/>
            <person name="Sedzielewska K."/>
            <person name="Noel J."/>
            <person name="Charron P."/>
            <person name="Farinelli L."/>
            <person name="Marton T."/>
            <person name="Kruger M."/>
            <person name="Pelin A."/>
            <person name="Brachmann A."/>
            <person name="Corradi N."/>
        </authorList>
    </citation>
    <scope>NUCLEOTIDE SEQUENCE [LARGE SCALE GENOMIC DNA]</scope>
    <source>
        <strain evidence="1 2">A4</strain>
    </source>
</reference>
<evidence type="ECO:0000313" key="2">
    <source>
        <dbReference type="Proteomes" id="UP000234323"/>
    </source>
</evidence>
<comment type="caution">
    <text evidence="1">The sequence shown here is derived from an EMBL/GenBank/DDBJ whole genome shotgun (WGS) entry which is preliminary data.</text>
</comment>